<accession>A0A7H1MBA2</accession>
<evidence type="ECO:0000256" key="2">
    <source>
        <dbReference type="ARBA" id="ARBA00023125"/>
    </source>
</evidence>
<name>A0A7H1MBA2_9NEIS</name>
<keyword evidence="2" id="KW-0238">DNA-binding</keyword>
<proteinExistence type="predicted"/>
<evidence type="ECO:0000313" key="4">
    <source>
        <dbReference type="Proteomes" id="UP000516412"/>
    </source>
</evidence>
<dbReference type="InterPro" id="IPR044946">
    <property type="entry name" value="Restrct_endonuc_typeI_TRD_sf"/>
</dbReference>
<dbReference type="SUPFAM" id="SSF116734">
    <property type="entry name" value="DNA methylase specificity domain"/>
    <property type="match status" value="1"/>
</dbReference>
<sequence length="126" mass="14406">MLSKDGTVGIAYRVPQNMNVITSGAIVYLNIKPQYRETLLPDCLALVLNSPAVRLQVERDEGGLIIRHWKPSEIKEVLISILPLSMQKHISNKAQHSFMLKKKSENLLEEAQKRVKQEIENQEMEI</sequence>
<dbReference type="EMBL" id="CP060414">
    <property type="protein sequence ID" value="QNT58917.1"/>
    <property type="molecule type" value="Genomic_DNA"/>
</dbReference>
<keyword evidence="4" id="KW-1185">Reference proteome</keyword>
<dbReference type="Gene3D" id="3.90.220.20">
    <property type="entry name" value="DNA methylase specificity domains"/>
    <property type="match status" value="1"/>
</dbReference>
<dbReference type="Proteomes" id="UP000516412">
    <property type="component" value="Chromosome"/>
</dbReference>
<reference evidence="3" key="1">
    <citation type="submission" date="2024-06" db="EMBL/GenBank/DDBJ databases">
        <title>Complete Genome Sequence of mouse commensal type strain Neisseria musculi.</title>
        <authorList>
            <person name="Thapa E."/>
            <person name="Aluvathingal J."/>
            <person name="Nadendla S."/>
            <person name="Mehta A."/>
            <person name="Tettelin H."/>
            <person name="Weyand N.J."/>
        </authorList>
    </citation>
    <scope>NUCLEOTIDE SEQUENCE</scope>
    <source>
        <strain evidence="3">NW831</strain>
    </source>
</reference>
<gene>
    <name evidence="3" type="ORF">H7A79_0868</name>
</gene>
<dbReference type="KEGG" id="nmus:H7A79_0868"/>
<keyword evidence="1" id="KW-0680">Restriction system</keyword>
<protein>
    <submittedName>
        <fullName evidence="3">Type I restriction modification DNA specificity domain protein</fullName>
    </submittedName>
</protein>
<dbReference type="AlphaFoldDB" id="A0A7H1MBA2"/>
<dbReference type="RefSeq" id="WP_214646415.1">
    <property type="nucleotide sequence ID" value="NZ_CP060414.2"/>
</dbReference>
<dbReference type="GO" id="GO:0009307">
    <property type="term" value="P:DNA restriction-modification system"/>
    <property type="evidence" value="ECO:0007669"/>
    <property type="project" value="UniProtKB-KW"/>
</dbReference>
<dbReference type="GO" id="GO:0003677">
    <property type="term" value="F:DNA binding"/>
    <property type="evidence" value="ECO:0007669"/>
    <property type="project" value="UniProtKB-KW"/>
</dbReference>
<evidence type="ECO:0000256" key="1">
    <source>
        <dbReference type="ARBA" id="ARBA00022747"/>
    </source>
</evidence>
<organism evidence="3 4">
    <name type="scientific">Neisseria musculi</name>
    <dbReference type="NCBI Taxonomy" id="1815583"/>
    <lineage>
        <taxon>Bacteria</taxon>
        <taxon>Pseudomonadati</taxon>
        <taxon>Pseudomonadota</taxon>
        <taxon>Betaproteobacteria</taxon>
        <taxon>Neisseriales</taxon>
        <taxon>Neisseriaceae</taxon>
        <taxon>Neisseria</taxon>
    </lineage>
</organism>
<evidence type="ECO:0000313" key="3">
    <source>
        <dbReference type="EMBL" id="QNT58917.1"/>
    </source>
</evidence>